<name>H2B2A7_KAZAF</name>
<dbReference type="Proteomes" id="UP000005220">
    <property type="component" value="Chromosome 12"/>
</dbReference>
<dbReference type="Pfam" id="PF08213">
    <property type="entry name" value="COX24_C"/>
    <property type="match status" value="1"/>
</dbReference>
<accession>H2B2A7</accession>
<keyword evidence="8" id="KW-1185">Reference proteome</keyword>
<proteinExistence type="inferred from homology"/>
<dbReference type="GO" id="GO:0005739">
    <property type="term" value="C:mitochondrion"/>
    <property type="evidence" value="ECO:0007669"/>
    <property type="project" value="UniProtKB-SubCell"/>
</dbReference>
<gene>
    <name evidence="7" type="primary">KAFR0L01475</name>
    <name evidence="7" type="ORF">KAFR_0L01475</name>
</gene>
<protein>
    <recommendedName>
        <fullName evidence="4">Small ribosomal subunit protein mS38</fullName>
    </recommendedName>
</protein>
<evidence type="ECO:0000256" key="5">
    <source>
        <dbReference type="SAM" id="MobiDB-lite"/>
    </source>
</evidence>
<keyword evidence="2" id="KW-0496">Mitochondrion</keyword>
<dbReference type="SMART" id="SM01155">
    <property type="entry name" value="DUF1713"/>
    <property type="match status" value="1"/>
</dbReference>
<comment type="similarity">
    <text evidence="3">Belongs to the mitochondrion-specific ribosomal protein mS38 family.</text>
</comment>
<evidence type="ECO:0000313" key="8">
    <source>
        <dbReference type="Proteomes" id="UP000005220"/>
    </source>
</evidence>
<evidence type="ECO:0000256" key="2">
    <source>
        <dbReference type="ARBA" id="ARBA00023128"/>
    </source>
</evidence>
<dbReference type="KEGG" id="kaf:KAFR_0L01475"/>
<reference evidence="7 8" key="1">
    <citation type="journal article" date="2011" name="Proc. Natl. Acad. Sci. U.S.A.">
        <title>Evolutionary erosion of yeast sex chromosomes by mating-type switching accidents.</title>
        <authorList>
            <person name="Gordon J.L."/>
            <person name="Armisen D."/>
            <person name="Proux-Wera E."/>
            <person name="Oheigeartaigh S.S."/>
            <person name="Byrne K.P."/>
            <person name="Wolfe K.H."/>
        </authorList>
    </citation>
    <scope>NUCLEOTIDE SEQUENCE [LARGE SCALE GENOMIC DNA]</scope>
    <source>
        <strain evidence="8">ATCC 22294 / BCRC 22015 / CBS 2517 / CECT 1963 / NBRC 1671 / NRRL Y-8276</strain>
    </source>
</reference>
<sequence length="104" mass="12166">MMFRQLTRLMVPRTVLIRPSVLCSMNRGYHATSGVINDSISFIPWIPWKKPTSLLQAVGAASVQEDGMFTDSVLRKRRKKMKKHKLRKRRKRERADKRKLSQGK</sequence>
<evidence type="ECO:0000256" key="3">
    <source>
        <dbReference type="ARBA" id="ARBA00035647"/>
    </source>
</evidence>
<feature type="domain" description="Ribosomal protein mS38 C-terminal" evidence="6">
    <location>
        <begin position="69"/>
        <end position="102"/>
    </location>
</feature>
<dbReference type="InParanoid" id="H2B2A7"/>
<feature type="region of interest" description="Disordered" evidence="5">
    <location>
        <begin position="72"/>
        <end position="104"/>
    </location>
</feature>
<dbReference type="PANTHER" id="PTHR32035:SF3">
    <property type="entry name" value="SMALL RIBOSOMAL SUBUNIT PROTEIN MS38"/>
    <property type="match status" value="1"/>
</dbReference>
<dbReference type="GeneID" id="13886965"/>
<dbReference type="InterPro" id="IPR013177">
    <property type="entry name" value="Ribosomal_mS38_C"/>
</dbReference>
<dbReference type="RefSeq" id="XP_003959892.1">
    <property type="nucleotide sequence ID" value="XM_003959843.1"/>
</dbReference>
<evidence type="ECO:0000259" key="6">
    <source>
        <dbReference type="SMART" id="SM01155"/>
    </source>
</evidence>
<evidence type="ECO:0000256" key="4">
    <source>
        <dbReference type="ARBA" id="ARBA00035682"/>
    </source>
</evidence>
<evidence type="ECO:0000256" key="1">
    <source>
        <dbReference type="ARBA" id="ARBA00004173"/>
    </source>
</evidence>
<organism evidence="7 8">
    <name type="scientific">Kazachstania africana (strain ATCC 22294 / BCRC 22015 / CBS 2517 / CECT 1963 / NBRC 1671 / NRRL Y-8276)</name>
    <name type="common">Yeast</name>
    <name type="synonym">Kluyveromyces africanus</name>
    <dbReference type="NCBI Taxonomy" id="1071382"/>
    <lineage>
        <taxon>Eukaryota</taxon>
        <taxon>Fungi</taxon>
        <taxon>Dikarya</taxon>
        <taxon>Ascomycota</taxon>
        <taxon>Saccharomycotina</taxon>
        <taxon>Saccharomycetes</taxon>
        <taxon>Saccharomycetales</taxon>
        <taxon>Saccharomycetaceae</taxon>
        <taxon>Kazachstania</taxon>
    </lineage>
</organism>
<dbReference type="PANTHER" id="PTHR32035">
    <property type="entry name" value="AURORA KINASE A-INTERACTING PROTEIN"/>
    <property type="match status" value="1"/>
</dbReference>
<dbReference type="HOGENOM" id="CLU_2250551_0_0_1"/>
<feature type="compositionally biased region" description="Basic and acidic residues" evidence="5">
    <location>
        <begin position="93"/>
        <end position="104"/>
    </location>
</feature>
<evidence type="ECO:0000313" key="7">
    <source>
        <dbReference type="EMBL" id="CCF60757.1"/>
    </source>
</evidence>
<comment type="subcellular location">
    <subcellularLocation>
        <location evidence="1">Mitochondrion</location>
    </subcellularLocation>
</comment>
<dbReference type="EMBL" id="HE650832">
    <property type="protein sequence ID" value="CCF60757.1"/>
    <property type="molecule type" value="Genomic_DNA"/>
</dbReference>
<feature type="compositionally biased region" description="Basic residues" evidence="5">
    <location>
        <begin position="75"/>
        <end position="92"/>
    </location>
</feature>
<dbReference type="AlphaFoldDB" id="H2B2A7"/>